<feature type="transmembrane region" description="Helical" evidence="1">
    <location>
        <begin position="136"/>
        <end position="161"/>
    </location>
</feature>
<accession>A0A399RNI0</accession>
<keyword evidence="3" id="KW-1185">Reference proteome</keyword>
<evidence type="ECO:0000256" key="1">
    <source>
        <dbReference type="SAM" id="Phobius"/>
    </source>
</evidence>
<organism evidence="2 3">
    <name type="scientific">Henriciella algicola</name>
    <dbReference type="NCBI Taxonomy" id="1608422"/>
    <lineage>
        <taxon>Bacteria</taxon>
        <taxon>Pseudomonadati</taxon>
        <taxon>Pseudomonadota</taxon>
        <taxon>Alphaproteobacteria</taxon>
        <taxon>Hyphomonadales</taxon>
        <taxon>Hyphomonadaceae</taxon>
        <taxon>Henriciella</taxon>
    </lineage>
</organism>
<sequence length="250" mass="27311">MSRKVGIALLVVAIAQFLAPMLPAIGIGEPIGTRGDVAVRPPELPPGTFFSIWGVIFLSYLVFALSNLWKPGYLEHRLAMPLLFAGIGNVVWMISAQSLANQYVDLVLLVPILGFSWLSARRLHRMGGFDGTLARFNACVLTGLFSGWITAALSISLAATWREAAGMAPSNHVWISLWIALLSAGLLAWVFASRISASLFYFAALGWGIAGIAVNNWYLTDMHWLSAAAALFGLYIVWRRLRYGARPAFE</sequence>
<reference evidence="2 3" key="1">
    <citation type="submission" date="2018-08" db="EMBL/GenBank/DDBJ databases">
        <title>Henriciella mobilis sp. nov., isolated from seawater.</title>
        <authorList>
            <person name="Cheng H."/>
            <person name="Wu Y.-H."/>
            <person name="Xu X.-W."/>
            <person name="Guo L.-L."/>
        </authorList>
    </citation>
    <scope>NUCLEOTIDE SEQUENCE [LARGE SCALE GENOMIC DNA]</scope>
    <source>
        <strain evidence="2 3">CCUG67844</strain>
    </source>
</reference>
<evidence type="ECO:0000313" key="3">
    <source>
        <dbReference type="Proteomes" id="UP000265845"/>
    </source>
</evidence>
<dbReference type="RefSeq" id="WP_119453032.1">
    <property type="nucleotide sequence ID" value="NZ_QWGA01000003.1"/>
</dbReference>
<feature type="transmembrane region" description="Helical" evidence="1">
    <location>
        <begin position="50"/>
        <end position="69"/>
    </location>
</feature>
<evidence type="ECO:0008006" key="4">
    <source>
        <dbReference type="Google" id="ProtNLM"/>
    </source>
</evidence>
<feature type="transmembrane region" description="Helical" evidence="1">
    <location>
        <begin position="199"/>
        <end position="218"/>
    </location>
</feature>
<feature type="transmembrane region" description="Helical" evidence="1">
    <location>
        <begin position="81"/>
        <end position="100"/>
    </location>
</feature>
<keyword evidence="1" id="KW-0812">Transmembrane</keyword>
<keyword evidence="1" id="KW-0472">Membrane</keyword>
<keyword evidence="1" id="KW-1133">Transmembrane helix</keyword>
<feature type="transmembrane region" description="Helical" evidence="1">
    <location>
        <begin position="224"/>
        <end position="241"/>
    </location>
</feature>
<feature type="transmembrane region" description="Helical" evidence="1">
    <location>
        <begin position="173"/>
        <end position="192"/>
    </location>
</feature>
<proteinExistence type="predicted"/>
<dbReference type="OrthoDB" id="7617526at2"/>
<dbReference type="EMBL" id="QWGA01000003">
    <property type="protein sequence ID" value="RIJ31537.1"/>
    <property type="molecule type" value="Genomic_DNA"/>
</dbReference>
<feature type="transmembrane region" description="Helical" evidence="1">
    <location>
        <begin position="106"/>
        <end position="124"/>
    </location>
</feature>
<protein>
    <recommendedName>
        <fullName evidence="4">Tryptophan-rich sensory protein</fullName>
    </recommendedName>
</protein>
<dbReference type="Proteomes" id="UP000265845">
    <property type="component" value="Unassembled WGS sequence"/>
</dbReference>
<comment type="caution">
    <text evidence="2">The sequence shown here is derived from an EMBL/GenBank/DDBJ whole genome shotgun (WGS) entry which is preliminary data.</text>
</comment>
<dbReference type="AlphaFoldDB" id="A0A399RNI0"/>
<evidence type="ECO:0000313" key="2">
    <source>
        <dbReference type="EMBL" id="RIJ31537.1"/>
    </source>
</evidence>
<gene>
    <name evidence="2" type="ORF">D1222_04630</name>
</gene>
<name>A0A399RNI0_9PROT</name>